<evidence type="ECO:0000256" key="6">
    <source>
        <dbReference type="PIRSR" id="PIRSR001430-2"/>
    </source>
</evidence>
<dbReference type="Gene3D" id="3.30.70.660">
    <property type="entry name" value="Pseudouridine synthase I, catalytic domain, C-terminal subdomain"/>
    <property type="match status" value="1"/>
</dbReference>
<feature type="domain" description="Pseudouridine synthase I TruA alpha/beta" evidence="8">
    <location>
        <begin position="7"/>
        <end position="104"/>
    </location>
</feature>
<keyword evidence="10" id="KW-1185">Reference proteome</keyword>
<evidence type="ECO:0000256" key="3">
    <source>
        <dbReference type="ARBA" id="ARBA00023235"/>
    </source>
</evidence>
<dbReference type="PANTHER" id="PTHR11142:SF0">
    <property type="entry name" value="TRNA PSEUDOURIDINE SYNTHASE-LIKE 1"/>
    <property type="match status" value="1"/>
</dbReference>
<dbReference type="FunFam" id="3.30.70.580:FF:000001">
    <property type="entry name" value="tRNA pseudouridine synthase A"/>
    <property type="match status" value="1"/>
</dbReference>
<keyword evidence="3 4" id="KW-0413">Isomerase</keyword>
<organism evidence="9 10">
    <name type="scientific">Falsibacillus albus</name>
    <dbReference type="NCBI Taxonomy" id="2478915"/>
    <lineage>
        <taxon>Bacteria</taxon>
        <taxon>Bacillati</taxon>
        <taxon>Bacillota</taxon>
        <taxon>Bacilli</taxon>
        <taxon>Bacillales</taxon>
        <taxon>Bacillaceae</taxon>
        <taxon>Falsibacillus</taxon>
    </lineage>
</organism>
<name>A0A3L7JNQ5_9BACI</name>
<dbReference type="NCBIfam" id="TIGR00071">
    <property type="entry name" value="hisT_truA"/>
    <property type="match status" value="1"/>
</dbReference>
<dbReference type="InterPro" id="IPR020094">
    <property type="entry name" value="TruA/RsuA/RluB/E/F_N"/>
</dbReference>
<evidence type="ECO:0000259" key="8">
    <source>
        <dbReference type="Pfam" id="PF01416"/>
    </source>
</evidence>
<evidence type="ECO:0000256" key="2">
    <source>
        <dbReference type="ARBA" id="ARBA00022694"/>
    </source>
</evidence>
<evidence type="ECO:0000256" key="1">
    <source>
        <dbReference type="ARBA" id="ARBA00009375"/>
    </source>
</evidence>
<comment type="subunit">
    <text evidence="4">Homodimer.</text>
</comment>
<dbReference type="CDD" id="cd02570">
    <property type="entry name" value="PseudoU_synth_EcTruA"/>
    <property type="match status" value="1"/>
</dbReference>
<evidence type="ECO:0000256" key="4">
    <source>
        <dbReference type="HAMAP-Rule" id="MF_00171"/>
    </source>
</evidence>
<feature type="binding site" evidence="4 6">
    <location>
        <position position="111"/>
    </location>
    <ligand>
        <name>substrate</name>
    </ligand>
</feature>
<proteinExistence type="inferred from homology"/>
<comment type="similarity">
    <text evidence="1 4 7">Belongs to the tRNA pseudouridine synthase TruA family.</text>
</comment>
<evidence type="ECO:0000256" key="7">
    <source>
        <dbReference type="RuleBase" id="RU003792"/>
    </source>
</evidence>
<reference evidence="9 10" key="1">
    <citation type="submission" date="2018-10" db="EMBL/GenBank/DDBJ databases">
        <title>Falsibacillus sp. genome draft.</title>
        <authorList>
            <person name="Shi S."/>
        </authorList>
    </citation>
    <scope>NUCLEOTIDE SEQUENCE [LARGE SCALE GENOMIC DNA]</scope>
    <source>
        <strain evidence="9 10">GY 10110</strain>
    </source>
</reference>
<keyword evidence="2 4" id="KW-0819">tRNA processing</keyword>
<dbReference type="OrthoDB" id="9811823at2"/>
<evidence type="ECO:0000256" key="5">
    <source>
        <dbReference type="PIRSR" id="PIRSR001430-1"/>
    </source>
</evidence>
<dbReference type="GO" id="GO:0160147">
    <property type="term" value="F:tRNA pseudouridine(38-40) synthase activity"/>
    <property type="evidence" value="ECO:0007669"/>
    <property type="project" value="UniProtKB-EC"/>
</dbReference>
<gene>
    <name evidence="4 9" type="primary">truA</name>
    <name evidence="9" type="ORF">D9X91_19955</name>
</gene>
<dbReference type="GO" id="GO:0031119">
    <property type="term" value="P:tRNA pseudouridine synthesis"/>
    <property type="evidence" value="ECO:0007669"/>
    <property type="project" value="UniProtKB-UniRule"/>
</dbReference>
<dbReference type="GO" id="GO:0003723">
    <property type="term" value="F:RNA binding"/>
    <property type="evidence" value="ECO:0007669"/>
    <property type="project" value="InterPro"/>
</dbReference>
<evidence type="ECO:0000313" key="10">
    <source>
        <dbReference type="Proteomes" id="UP000276770"/>
    </source>
</evidence>
<dbReference type="PIRSF" id="PIRSF001430">
    <property type="entry name" value="tRNA_psdUrid_synth"/>
    <property type="match status" value="1"/>
</dbReference>
<sequence length="248" mass="28219">MQRYKCIVAYDGTQFSGYQIQPNGRTVQGEIEKTLGKMHKKDCVQITGSGRTDAGVHAVGQVIHFDSELNIPEERWVKAINGQLPEDIAIQSVERAEEDFHARFSAKGKEYRYKVSLSKRKNPLIRNYVYHYPYPLDMEAVQEASRFLIGTHDFTSFCSAKTEVEDKVRTISAINVLETDQDEYTFQFIGNGFLYNMVRILVGTLLDSGAGKLNPKEFPKILKSKNRDMAGKTAPAKGLYLWKVMYDN</sequence>
<dbReference type="EC" id="5.4.99.12" evidence="4"/>
<dbReference type="SUPFAM" id="SSF55120">
    <property type="entry name" value="Pseudouridine synthase"/>
    <property type="match status" value="1"/>
</dbReference>
<accession>A0A3L7JNQ5</accession>
<dbReference type="InterPro" id="IPR001406">
    <property type="entry name" value="PsdUridine_synth_TruA"/>
</dbReference>
<dbReference type="InterPro" id="IPR020097">
    <property type="entry name" value="PsdUridine_synth_TruA_a/b_dom"/>
</dbReference>
<dbReference type="Gene3D" id="3.30.70.580">
    <property type="entry name" value="Pseudouridine synthase I, catalytic domain, N-terminal subdomain"/>
    <property type="match status" value="1"/>
</dbReference>
<dbReference type="InterPro" id="IPR020103">
    <property type="entry name" value="PsdUridine_synth_cat_dom_sf"/>
</dbReference>
<dbReference type="AlphaFoldDB" id="A0A3L7JNQ5"/>
<protein>
    <recommendedName>
        <fullName evidence="4">tRNA pseudouridine synthase A</fullName>
        <ecNumber evidence="4">5.4.99.12</ecNumber>
    </recommendedName>
    <alternativeName>
        <fullName evidence="4">tRNA pseudouridine(38-40) synthase</fullName>
    </alternativeName>
    <alternativeName>
        <fullName evidence="4">tRNA pseudouridylate synthase I</fullName>
    </alternativeName>
    <alternativeName>
        <fullName evidence="4">tRNA-uridine isomerase I</fullName>
    </alternativeName>
</protein>
<dbReference type="Pfam" id="PF01416">
    <property type="entry name" value="PseudoU_synth_1"/>
    <property type="match status" value="2"/>
</dbReference>
<feature type="domain" description="Pseudouridine synthase I TruA alpha/beta" evidence="8">
    <location>
        <begin position="145"/>
        <end position="247"/>
    </location>
</feature>
<dbReference type="EMBL" id="RCVZ01000020">
    <property type="protein sequence ID" value="RLQ91729.1"/>
    <property type="molecule type" value="Genomic_DNA"/>
</dbReference>
<dbReference type="RefSeq" id="WP_121682418.1">
    <property type="nucleotide sequence ID" value="NZ_RCVZ01000020.1"/>
</dbReference>
<evidence type="ECO:0000313" key="9">
    <source>
        <dbReference type="EMBL" id="RLQ91729.1"/>
    </source>
</evidence>
<comment type="function">
    <text evidence="4">Formation of pseudouridine at positions 38, 39 and 40 in the anticodon stem and loop of transfer RNAs.</text>
</comment>
<comment type="caution">
    <text evidence="9">The sequence shown here is derived from an EMBL/GenBank/DDBJ whole genome shotgun (WGS) entry which is preliminary data.</text>
</comment>
<dbReference type="Proteomes" id="UP000276770">
    <property type="component" value="Unassembled WGS sequence"/>
</dbReference>
<dbReference type="InterPro" id="IPR020095">
    <property type="entry name" value="PsdUridine_synth_TruA_C"/>
</dbReference>
<comment type="catalytic activity">
    <reaction evidence="4 7">
        <text>uridine(38/39/40) in tRNA = pseudouridine(38/39/40) in tRNA</text>
        <dbReference type="Rhea" id="RHEA:22376"/>
        <dbReference type="Rhea" id="RHEA-COMP:10085"/>
        <dbReference type="Rhea" id="RHEA-COMP:10087"/>
        <dbReference type="ChEBI" id="CHEBI:65314"/>
        <dbReference type="ChEBI" id="CHEBI:65315"/>
        <dbReference type="EC" id="5.4.99.12"/>
    </reaction>
</comment>
<feature type="active site" description="Nucleophile" evidence="4 5">
    <location>
        <position position="53"/>
    </location>
</feature>
<dbReference type="HAMAP" id="MF_00171">
    <property type="entry name" value="TruA"/>
    <property type="match status" value="1"/>
</dbReference>
<dbReference type="PANTHER" id="PTHR11142">
    <property type="entry name" value="PSEUDOURIDYLATE SYNTHASE"/>
    <property type="match status" value="1"/>
</dbReference>
<comment type="caution">
    <text evidence="4">Lacks conserved residue(s) required for the propagation of feature annotation.</text>
</comment>